<dbReference type="EMBL" id="FMXM01000026">
    <property type="protein sequence ID" value="SDA97489.1"/>
    <property type="molecule type" value="Genomic_DNA"/>
</dbReference>
<protein>
    <submittedName>
        <fullName evidence="1">Uncharacterized protein</fullName>
    </submittedName>
</protein>
<gene>
    <name evidence="1" type="ORF">SAMN02927914_05904</name>
</gene>
<organism evidence="1 2">
    <name type="scientific">Mesorhizobium qingshengii</name>
    <dbReference type="NCBI Taxonomy" id="1165689"/>
    <lineage>
        <taxon>Bacteria</taxon>
        <taxon>Pseudomonadati</taxon>
        <taxon>Pseudomonadota</taxon>
        <taxon>Alphaproteobacteria</taxon>
        <taxon>Hyphomicrobiales</taxon>
        <taxon>Phyllobacteriaceae</taxon>
        <taxon>Mesorhizobium</taxon>
    </lineage>
</organism>
<dbReference type="AlphaFoldDB" id="A0A1G5ZRR7"/>
<reference evidence="1 2" key="1">
    <citation type="submission" date="2016-10" db="EMBL/GenBank/DDBJ databases">
        <authorList>
            <person name="de Groot N.N."/>
        </authorList>
    </citation>
    <scope>NUCLEOTIDE SEQUENCE [LARGE SCALE GENOMIC DNA]</scope>
    <source>
        <strain evidence="1 2">CGMCC 1.12097</strain>
    </source>
</reference>
<evidence type="ECO:0000313" key="2">
    <source>
        <dbReference type="Proteomes" id="UP000198588"/>
    </source>
</evidence>
<dbReference type="Proteomes" id="UP000198588">
    <property type="component" value="Unassembled WGS sequence"/>
</dbReference>
<proteinExistence type="predicted"/>
<name>A0A1G5ZRR7_9HYPH</name>
<sequence>MGKARHDFASVAGFRFRASLSVVYSAAAASIVASQSSASWPLTHLDDRVAEGTVGTVPPRLAAGAGASIAARSTSCFGLENRNARVQGAAVRDIRAPAFAAGLFGGRPESPSMTIQPVEMSVRDDAPRIMLLLGSAPDAVRCEPWPKQAFSRIVAINNAWRVRPDWDFLVHAGDFPSDRLPHDASLRQAQIFSATQYVPAQNAFGGFVYAGATMALTAAYWTIHSQKPDVLAFLGCDMIYDRPGKTHFYGIGRPDPLRDDVTLRNLEAKSARLLVQGLQHGCLCINLSDLPRSRLVFPRLSFDALGGLSLARIAEMRAEILGTIRLDQAEKAEEIEKDLGYFYEDGMYWNHLDEIDETFLADIDQLWMSAVDKERVG</sequence>
<evidence type="ECO:0000313" key="1">
    <source>
        <dbReference type="EMBL" id="SDA97489.1"/>
    </source>
</evidence>
<accession>A0A1G5ZRR7</accession>